<evidence type="ECO:0000313" key="3">
    <source>
        <dbReference type="Proteomes" id="UP000268727"/>
    </source>
</evidence>
<keyword evidence="2" id="KW-0808">Transferase</keyword>
<dbReference type="RefSeq" id="WP_123747968.1">
    <property type="nucleotide sequence ID" value="NZ_RJKM01000001.1"/>
</dbReference>
<organism evidence="2 3">
    <name type="scientific">Saccharothrix texasensis</name>
    <dbReference type="NCBI Taxonomy" id="103734"/>
    <lineage>
        <taxon>Bacteria</taxon>
        <taxon>Bacillati</taxon>
        <taxon>Actinomycetota</taxon>
        <taxon>Actinomycetes</taxon>
        <taxon>Pseudonocardiales</taxon>
        <taxon>Pseudonocardiaceae</taxon>
        <taxon>Saccharothrix</taxon>
    </lineage>
</organism>
<evidence type="ECO:0000313" key="2">
    <source>
        <dbReference type="EMBL" id="ROP37107.1"/>
    </source>
</evidence>
<dbReference type="SUPFAM" id="SSF53448">
    <property type="entry name" value="Nucleotide-diphospho-sugar transferases"/>
    <property type="match status" value="1"/>
</dbReference>
<gene>
    <name evidence="2" type="ORF">EDD40_2394</name>
</gene>
<dbReference type="InterPro" id="IPR001173">
    <property type="entry name" value="Glyco_trans_2-like"/>
</dbReference>
<name>A0A3N1H3L6_9PSEU</name>
<protein>
    <submittedName>
        <fullName evidence="2">Glycosyl transferase family 2</fullName>
    </submittedName>
</protein>
<feature type="domain" description="Glycosyltransferase 2-like" evidence="1">
    <location>
        <begin position="5"/>
        <end position="163"/>
    </location>
</feature>
<dbReference type="OrthoDB" id="4529776at2"/>
<accession>A0A3N1H3L6</accession>
<sequence>MPTVSVITAAYGPSAHHLAETARGVRAQQLPPGWSLEWVVQEDGERPVLADALGAQAEYGHNGTRLGIAATRNLALARATGALVQNLDHDDVLLPHALATLIRRFEEHPIHWAVGAADDLLEDGARRSWDSAMPFGLLPAGDVNRWAERHGGNWPVHGGGLMVRADTLRAIGGWTGIPVDDDLAALVAVSELTDGWNDPTVTWLYRKHPAQTTRNSHYPGLEDTGRRIALQRAKALRNAGLALTAAPSFDGGGTDVRVGPNIKPAPTG</sequence>
<comment type="caution">
    <text evidence="2">The sequence shown here is derived from an EMBL/GenBank/DDBJ whole genome shotgun (WGS) entry which is preliminary data.</text>
</comment>
<dbReference type="Pfam" id="PF00535">
    <property type="entry name" value="Glycos_transf_2"/>
    <property type="match status" value="1"/>
</dbReference>
<keyword evidence="3" id="KW-1185">Reference proteome</keyword>
<dbReference type="AlphaFoldDB" id="A0A3N1H3L6"/>
<dbReference type="Proteomes" id="UP000268727">
    <property type="component" value="Unassembled WGS sequence"/>
</dbReference>
<dbReference type="EMBL" id="RJKM01000001">
    <property type="protein sequence ID" value="ROP37107.1"/>
    <property type="molecule type" value="Genomic_DNA"/>
</dbReference>
<dbReference type="Gene3D" id="3.90.550.10">
    <property type="entry name" value="Spore Coat Polysaccharide Biosynthesis Protein SpsA, Chain A"/>
    <property type="match status" value="1"/>
</dbReference>
<proteinExistence type="predicted"/>
<dbReference type="GO" id="GO:0016740">
    <property type="term" value="F:transferase activity"/>
    <property type="evidence" value="ECO:0007669"/>
    <property type="project" value="UniProtKB-KW"/>
</dbReference>
<reference evidence="2 3" key="1">
    <citation type="submission" date="2018-11" db="EMBL/GenBank/DDBJ databases">
        <title>Sequencing the genomes of 1000 actinobacteria strains.</title>
        <authorList>
            <person name="Klenk H.-P."/>
        </authorList>
    </citation>
    <scope>NUCLEOTIDE SEQUENCE [LARGE SCALE GENOMIC DNA]</scope>
    <source>
        <strain evidence="2 3">DSM 44231</strain>
    </source>
</reference>
<evidence type="ECO:0000259" key="1">
    <source>
        <dbReference type="Pfam" id="PF00535"/>
    </source>
</evidence>
<dbReference type="InterPro" id="IPR029044">
    <property type="entry name" value="Nucleotide-diphossugar_trans"/>
</dbReference>